<evidence type="ECO:0000313" key="2">
    <source>
        <dbReference type="EMBL" id="SDT42255.1"/>
    </source>
</evidence>
<dbReference type="PANTHER" id="PTHR43312:SF1">
    <property type="entry name" value="NADP-DEPENDENT OXIDOREDUCTASE DOMAIN-CONTAINING PROTEIN"/>
    <property type="match status" value="1"/>
</dbReference>
<keyword evidence="3" id="KW-1185">Reference proteome</keyword>
<sequence length="286" mass="32230">MIPTLDFGRTGHTSTRIIFGAAALSDVTQEEADRTLELVRRHGITHIDTAASYGAAEERLGPFIEQHRDDYFLASKTGDRTREDAYASIRRSLERMRTDHLDLIQLHNLVDEDERQTALGAGGALEACVQARDEGLVKHIGITGHGVTVAAQHLKSLQVFDFDSVLLPYNFPMTRNQAYIDDWEALYDYCQQHRIAVQTIKAITKAPWQDDKDHFAATWYEPLQDQQAIDTAVSWVLGRPGIFLNTVGDIHILPKVLDAAERFTARPDDDAMSDLERVWGMEPLFV</sequence>
<dbReference type="OrthoDB" id="3664926at2"/>
<dbReference type="InterPro" id="IPR053135">
    <property type="entry name" value="AKR2_Oxidoreductase"/>
</dbReference>
<feature type="domain" description="NADP-dependent oxidoreductase" evidence="1">
    <location>
        <begin position="16"/>
        <end position="201"/>
    </location>
</feature>
<proteinExistence type="predicted"/>
<gene>
    <name evidence="2" type="ORF">SAMN04489812_5747</name>
</gene>
<dbReference type="AlphaFoldDB" id="A0A1H2A8E5"/>
<protein>
    <submittedName>
        <fullName evidence="2">Predicted oxidoreductase of the aldo/keto reductase family</fullName>
    </submittedName>
</protein>
<dbReference type="Pfam" id="PF00248">
    <property type="entry name" value="Aldo_ket_red"/>
    <property type="match status" value="1"/>
</dbReference>
<dbReference type="Gene3D" id="3.20.20.100">
    <property type="entry name" value="NADP-dependent oxidoreductase domain"/>
    <property type="match status" value="1"/>
</dbReference>
<dbReference type="SUPFAM" id="SSF51430">
    <property type="entry name" value="NAD(P)-linked oxidoreductase"/>
    <property type="match status" value="1"/>
</dbReference>
<accession>A0A1H2A8E5</accession>
<dbReference type="CDD" id="cd19100">
    <property type="entry name" value="AKR_unchar"/>
    <property type="match status" value="1"/>
</dbReference>
<dbReference type="Proteomes" id="UP000199103">
    <property type="component" value="Chromosome I"/>
</dbReference>
<organism evidence="2 3">
    <name type="scientific">Microlunatus soli</name>
    <dbReference type="NCBI Taxonomy" id="630515"/>
    <lineage>
        <taxon>Bacteria</taxon>
        <taxon>Bacillati</taxon>
        <taxon>Actinomycetota</taxon>
        <taxon>Actinomycetes</taxon>
        <taxon>Propionibacteriales</taxon>
        <taxon>Propionibacteriaceae</taxon>
        <taxon>Microlunatus</taxon>
    </lineage>
</organism>
<evidence type="ECO:0000259" key="1">
    <source>
        <dbReference type="Pfam" id="PF00248"/>
    </source>
</evidence>
<dbReference type="InterPro" id="IPR023210">
    <property type="entry name" value="NADP_OxRdtase_dom"/>
</dbReference>
<name>A0A1H2A8E5_9ACTN</name>
<dbReference type="PANTHER" id="PTHR43312">
    <property type="entry name" value="D-THREO-ALDOSE 1-DEHYDROGENASE"/>
    <property type="match status" value="1"/>
</dbReference>
<evidence type="ECO:0000313" key="3">
    <source>
        <dbReference type="Proteomes" id="UP000199103"/>
    </source>
</evidence>
<dbReference type="InterPro" id="IPR036812">
    <property type="entry name" value="NAD(P)_OxRdtase_dom_sf"/>
</dbReference>
<reference evidence="2 3" key="1">
    <citation type="submission" date="2016-10" db="EMBL/GenBank/DDBJ databases">
        <authorList>
            <person name="de Groot N.N."/>
        </authorList>
    </citation>
    <scope>NUCLEOTIDE SEQUENCE [LARGE SCALE GENOMIC DNA]</scope>
    <source>
        <strain evidence="2 3">DSM 21800</strain>
    </source>
</reference>
<dbReference type="EMBL" id="LT629772">
    <property type="protein sequence ID" value="SDT42255.1"/>
    <property type="molecule type" value="Genomic_DNA"/>
</dbReference>
<dbReference type="RefSeq" id="WP_091530394.1">
    <property type="nucleotide sequence ID" value="NZ_LT629772.1"/>
</dbReference>
<dbReference type="STRING" id="630515.SAMN04489812_5747"/>